<dbReference type="UniPathway" id="UPA00208">
    <property type="reaction ID" value="UER00416"/>
</dbReference>
<dbReference type="SUPFAM" id="SSF50475">
    <property type="entry name" value="FMN-binding split barrel"/>
    <property type="match status" value="1"/>
</dbReference>
<reference evidence="10" key="1">
    <citation type="submission" date="2016-10" db="EMBL/GenBank/DDBJ databases">
        <authorList>
            <person name="Varghese N."/>
            <person name="Submissions S."/>
        </authorList>
    </citation>
    <scope>NUCLEOTIDE SEQUENCE [LARGE SCALE GENOMIC DNA]</scope>
    <source>
        <strain evidence="10">CCTCC 2012022</strain>
    </source>
</reference>
<dbReference type="FunFam" id="2.30.110.10:FF:000002">
    <property type="entry name" value="FMN reductase (NADH) RutF"/>
    <property type="match status" value="1"/>
</dbReference>
<keyword evidence="7" id="KW-0520">NAD</keyword>
<evidence type="ECO:0000256" key="2">
    <source>
        <dbReference type="ARBA" id="ARBA00006032"/>
    </source>
</evidence>
<keyword evidence="4" id="KW-0285">Flavoprotein</keyword>
<evidence type="ECO:0000256" key="1">
    <source>
        <dbReference type="ARBA" id="ARBA00005112"/>
    </source>
</evidence>
<protein>
    <recommendedName>
        <fullName evidence="3">4-hydroxyphenylacetate 3-monooxygenase reductase component</fullName>
    </recommendedName>
</protein>
<dbReference type="PANTHER" id="PTHR30466">
    <property type="entry name" value="FLAVIN REDUCTASE"/>
    <property type="match status" value="1"/>
</dbReference>
<evidence type="ECO:0000256" key="3">
    <source>
        <dbReference type="ARBA" id="ARBA00015398"/>
    </source>
</evidence>
<dbReference type="InterPro" id="IPR050268">
    <property type="entry name" value="NADH-dep_flavin_reductase"/>
</dbReference>
<accession>A0A1H2ED12</accession>
<dbReference type="GO" id="GO:0010181">
    <property type="term" value="F:FMN binding"/>
    <property type="evidence" value="ECO:0007669"/>
    <property type="project" value="InterPro"/>
</dbReference>
<evidence type="ECO:0000256" key="4">
    <source>
        <dbReference type="ARBA" id="ARBA00022630"/>
    </source>
</evidence>
<dbReference type="RefSeq" id="WP_090211863.1">
    <property type="nucleotide sequence ID" value="NZ_LT629780.1"/>
</dbReference>
<evidence type="ECO:0000256" key="5">
    <source>
        <dbReference type="ARBA" id="ARBA00022797"/>
    </source>
</evidence>
<dbReference type="InterPro" id="IPR012349">
    <property type="entry name" value="Split_barrel_FMN-bd"/>
</dbReference>
<dbReference type="Pfam" id="PF01613">
    <property type="entry name" value="Flavin_Reduct"/>
    <property type="match status" value="1"/>
</dbReference>
<keyword evidence="9" id="KW-0503">Monooxygenase</keyword>
<evidence type="ECO:0000256" key="6">
    <source>
        <dbReference type="ARBA" id="ARBA00023002"/>
    </source>
</evidence>
<dbReference type="AlphaFoldDB" id="A0A1H2ED12"/>
<keyword evidence="10" id="KW-1185">Reference proteome</keyword>
<keyword evidence="6" id="KW-0560">Oxidoreductase</keyword>
<dbReference type="InterPro" id="IPR011982">
    <property type="entry name" value="HPA_mOase_red"/>
</dbReference>
<dbReference type="GO" id="GO:0016651">
    <property type="term" value="F:oxidoreductase activity, acting on NAD(P)H"/>
    <property type="evidence" value="ECO:0007669"/>
    <property type="project" value="InterPro"/>
</dbReference>
<dbReference type="SMART" id="SM00903">
    <property type="entry name" value="Flavin_Reduct"/>
    <property type="match status" value="1"/>
</dbReference>
<dbReference type="PANTHER" id="PTHR30466:SF1">
    <property type="entry name" value="FMN REDUCTASE (NADH) RUTF"/>
    <property type="match status" value="1"/>
</dbReference>
<gene>
    <name evidence="9" type="ORF">SAMN05216580_0503</name>
</gene>
<evidence type="ECO:0000313" key="9">
    <source>
        <dbReference type="EMBL" id="SDT92914.1"/>
    </source>
</evidence>
<comment type="pathway">
    <text evidence="1">Aromatic compound metabolism; 4-hydroxyphenylacetate degradation; pyruvate and succinate semialdehyde from 4-hydroxyphenylacetate: step 1/7.</text>
</comment>
<comment type="similarity">
    <text evidence="2">Belongs to the non-flavoprotein flavin reductase family. HpaC subfamily.</text>
</comment>
<proteinExistence type="inferred from homology"/>
<keyword evidence="5" id="KW-0058">Aromatic hydrocarbons catabolism</keyword>
<dbReference type="GO" id="GO:0006208">
    <property type="term" value="P:pyrimidine nucleobase catabolic process"/>
    <property type="evidence" value="ECO:0007669"/>
    <property type="project" value="TreeGrafter"/>
</dbReference>
<evidence type="ECO:0000259" key="8">
    <source>
        <dbReference type="SMART" id="SM00903"/>
    </source>
</evidence>
<dbReference type="GO" id="GO:0051287">
    <property type="term" value="F:NAD binding"/>
    <property type="evidence" value="ECO:0007669"/>
    <property type="project" value="InterPro"/>
</dbReference>
<dbReference type="EMBL" id="LT629780">
    <property type="protein sequence ID" value="SDT92914.1"/>
    <property type="molecule type" value="Genomic_DNA"/>
</dbReference>
<feature type="domain" description="Flavin reductase like" evidence="8">
    <location>
        <begin position="17"/>
        <end position="164"/>
    </location>
</feature>
<evidence type="ECO:0000313" key="10">
    <source>
        <dbReference type="Proteomes" id="UP000243063"/>
    </source>
</evidence>
<dbReference type="NCBIfam" id="TIGR02296">
    <property type="entry name" value="HpaC"/>
    <property type="match status" value="1"/>
</dbReference>
<dbReference type="Gene3D" id="2.30.110.10">
    <property type="entry name" value="Electron Transport, Fmn-binding Protein, Chain A"/>
    <property type="match status" value="1"/>
</dbReference>
<dbReference type="GO" id="GO:0042537">
    <property type="term" value="P:benzene-containing compound metabolic process"/>
    <property type="evidence" value="ECO:0007669"/>
    <property type="project" value="InterPro"/>
</dbReference>
<dbReference type="STRING" id="1245526.SAMN05216580_0503"/>
<name>A0A1H2ED12_9GAMM</name>
<dbReference type="GO" id="GO:0042602">
    <property type="term" value="F:riboflavin reductase (NADPH) activity"/>
    <property type="evidence" value="ECO:0007669"/>
    <property type="project" value="TreeGrafter"/>
</dbReference>
<sequence>MSQSPLDPKQLAFRNAMAHMSAAVNIITTDGEAGRCGITATAVCSVTDTPPTLMVCVNRNSAMNAVFKANGRLCVNVLSGEQEEAAKHFAGMTGVAMEERFALDPWTTGSEGLPVLEGALANLQGRIVESQEIGTHSVLLVELDDIHVREEGDSLVYFSRAFRRVERAA</sequence>
<dbReference type="Proteomes" id="UP000243063">
    <property type="component" value="Chromosome I"/>
</dbReference>
<evidence type="ECO:0000256" key="7">
    <source>
        <dbReference type="ARBA" id="ARBA00023027"/>
    </source>
</evidence>
<organism evidence="9 10">
    <name type="scientific">Geopseudomonas guangdongensis</name>
    <dbReference type="NCBI Taxonomy" id="1245526"/>
    <lineage>
        <taxon>Bacteria</taxon>
        <taxon>Pseudomonadati</taxon>
        <taxon>Pseudomonadota</taxon>
        <taxon>Gammaproteobacteria</taxon>
        <taxon>Pseudomonadales</taxon>
        <taxon>Pseudomonadaceae</taxon>
        <taxon>Geopseudomonas</taxon>
    </lineage>
</organism>
<dbReference type="OrthoDB" id="6401628at2"/>
<dbReference type="GO" id="GO:0004497">
    <property type="term" value="F:monooxygenase activity"/>
    <property type="evidence" value="ECO:0007669"/>
    <property type="project" value="UniProtKB-KW"/>
</dbReference>
<dbReference type="InterPro" id="IPR002563">
    <property type="entry name" value="Flavin_Rdtase-like_dom"/>
</dbReference>